<dbReference type="EMBL" id="MU853904">
    <property type="protein sequence ID" value="KAK3935845.1"/>
    <property type="molecule type" value="Genomic_DNA"/>
</dbReference>
<keyword evidence="2" id="KW-1185">Reference proteome</keyword>
<dbReference type="AlphaFoldDB" id="A0AAN6MYG1"/>
<organism evidence="1 2">
    <name type="scientific">Diplogelasinospora grovesii</name>
    <dbReference type="NCBI Taxonomy" id="303347"/>
    <lineage>
        <taxon>Eukaryota</taxon>
        <taxon>Fungi</taxon>
        <taxon>Dikarya</taxon>
        <taxon>Ascomycota</taxon>
        <taxon>Pezizomycotina</taxon>
        <taxon>Sordariomycetes</taxon>
        <taxon>Sordariomycetidae</taxon>
        <taxon>Sordariales</taxon>
        <taxon>Diplogelasinosporaceae</taxon>
        <taxon>Diplogelasinospora</taxon>
    </lineage>
</organism>
<gene>
    <name evidence="1" type="ORF">QBC46DRAFT_421108</name>
</gene>
<dbReference type="Proteomes" id="UP001303473">
    <property type="component" value="Unassembled WGS sequence"/>
</dbReference>
<evidence type="ECO:0000313" key="2">
    <source>
        <dbReference type="Proteomes" id="UP001303473"/>
    </source>
</evidence>
<accession>A0AAN6MYG1</accession>
<name>A0AAN6MYG1_9PEZI</name>
<evidence type="ECO:0000313" key="1">
    <source>
        <dbReference type="EMBL" id="KAK3935845.1"/>
    </source>
</evidence>
<reference evidence="2" key="1">
    <citation type="journal article" date="2023" name="Mol. Phylogenet. Evol.">
        <title>Genome-scale phylogeny and comparative genomics of the fungal order Sordariales.</title>
        <authorList>
            <person name="Hensen N."/>
            <person name="Bonometti L."/>
            <person name="Westerberg I."/>
            <person name="Brannstrom I.O."/>
            <person name="Guillou S."/>
            <person name="Cros-Aarteil S."/>
            <person name="Calhoun S."/>
            <person name="Haridas S."/>
            <person name="Kuo A."/>
            <person name="Mondo S."/>
            <person name="Pangilinan J."/>
            <person name="Riley R."/>
            <person name="LaButti K."/>
            <person name="Andreopoulos B."/>
            <person name="Lipzen A."/>
            <person name="Chen C."/>
            <person name="Yan M."/>
            <person name="Daum C."/>
            <person name="Ng V."/>
            <person name="Clum A."/>
            <person name="Steindorff A."/>
            <person name="Ohm R.A."/>
            <person name="Martin F."/>
            <person name="Silar P."/>
            <person name="Natvig D.O."/>
            <person name="Lalanne C."/>
            <person name="Gautier V."/>
            <person name="Ament-Velasquez S.L."/>
            <person name="Kruys A."/>
            <person name="Hutchinson M.I."/>
            <person name="Powell A.J."/>
            <person name="Barry K."/>
            <person name="Miller A.N."/>
            <person name="Grigoriev I.V."/>
            <person name="Debuchy R."/>
            <person name="Gladieux P."/>
            <person name="Hiltunen Thoren M."/>
            <person name="Johannesson H."/>
        </authorList>
    </citation>
    <scope>NUCLEOTIDE SEQUENCE [LARGE SCALE GENOMIC DNA]</scope>
    <source>
        <strain evidence="2">CBS 340.73</strain>
    </source>
</reference>
<sequence>MINLLSLSREEVSFKGNCPNPLLTPNDIDGSKILFNKSTGCRLLRMQQRFIIKFCLYNMLYVAKSTTVPVPKVYAHPGYFSNVEGGPLLDDMFSAIQGAYDIKTSFVTEDELIDYIIRTYSLETGERMAYKTRYYQHVLPTVHRGDGSPNVIVQPDRTPVEYSTAIYANSGWNDDWHEYVRMALDEYPNQSLWLSTMKREMWT</sequence>
<comment type="caution">
    <text evidence="1">The sequence shown here is derived from an EMBL/GenBank/DDBJ whole genome shotgun (WGS) entry which is preliminary data.</text>
</comment>
<protein>
    <submittedName>
        <fullName evidence="1">Uncharacterized protein</fullName>
    </submittedName>
</protein>
<proteinExistence type="predicted"/>